<keyword evidence="1" id="KW-0694">RNA-binding</keyword>
<dbReference type="CDD" id="cd12225">
    <property type="entry name" value="RRM1_2_CID8_like"/>
    <property type="match status" value="1"/>
</dbReference>
<organism evidence="4 5">
    <name type="scientific">Coccomyxa subellipsoidea</name>
    <dbReference type="NCBI Taxonomy" id="248742"/>
    <lineage>
        <taxon>Eukaryota</taxon>
        <taxon>Viridiplantae</taxon>
        <taxon>Chlorophyta</taxon>
        <taxon>core chlorophytes</taxon>
        <taxon>Trebouxiophyceae</taxon>
        <taxon>Trebouxiophyceae incertae sedis</taxon>
        <taxon>Coccomyxaceae</taxon>
        <taxon>Coccomyxa</taxon>
    </lineage>
</organism>
<evidence type="ECO:0000256" key="2">
    <source>
        <dbReference type="SAM" id="MobiDB-lite"/>
    </source>
</evidence>
<dbReference type="PANTHER" id="PTHR32343">
    <property type="entry name" value="SERINE/ARGININE-RICH SPLICING FACTOR"/>
    <property type="match status" value="1"/>
</dbReference>
<dbReference type="PROSITE" id="PS50102">
    <property type="entry name" value="RRM"/>
    <property type="match status" value="2"/>
</dbReference>
<dbReference type="PRINTS" id="PR01217">
    <property type="entry name" value="PRICHEXTENSN"/>
</dbReference>
<dbReference type="Gene3D" id="3.30.70.330">
    <property type="match status" value="2"/>
</dbReference>
<dbReference type="SMART" id="SM00360">
    <property type="entry name" value="RRM"/>
    <property type="match status" value="2"/>
</dbReference>
<feature type="compositionally biased region" description="Pro residues" evidence="2">
    <location>
        <begin position="196"/>
        <end position="206"/>
    </location>
</feature>
<feature type="domain" description="RRM" evidence="3">
    <location>
        <begin position="6"/>
        <end position="81"/>
    </location>
</feature>
<evidence type="ECO:0000313" key="4">
    <source>
        <dbReference type="EMBL" id="KAK9903960.1"/>
    </source>
</evidence>
<dbReference type="Proteomes" id="UP001491310">
    <property type="component" value="Unassembled WGS sequence"/>
</dbReference>
<feature type="compositionally biased region" description="Low complexity" evidence="2">
    <location>
        <begin position="299"/>
        <end position="308"/>
    </location>
</feature>
<feature type="compositionally biased region" description="Low complexity" evidence="2">
    <location>
        <begin position="245"/>
        <end position="275"/>
    </location>
</feature>
<comment type="caution">
    <text evidence="4">The sequence shown here is derived from an EMBL/GenBank/DDBJ whole genome shotgun (WGS) entry which is preliminary data.</text>
</comment>
<evidence type="ECO:0000259" key="3">
    <source>
        <dbReference type="PROSITE" id="PS50102"/>
    </source>
</evidence>
<dbReference type="InterPro" id="IPR000504">
    <property type="entry name" value="RRM_dom"/>
</dbReference>
<keyword evidence="5" id="KW-1185">Reference proteome</keyword>
<gene>
    <name evidence="4" type="ORF">WJX75_001414</name>
</gene>
<feature type="compositionally biased region" description="Pro residues" evidence="2">
    <location>
        <begin position="276"/>
        <end position="298"/>
    </location>
</feature>
<dbReference type="InterPro" id="IPR035979">
    <property type="entry name" value="RBD_domain_sf"/>
</dbReference>
<feature type="region of interest" description="Disordered" evidence="2">
    <location>
        <begin position="173"/>
        <end position="308"/>
    </location>
</feature>
<evidence type="ECO:0000256" key="1">
    <source>
        <dbReference type="PROSITE-ProRule" id="PRU00176"/>
    </source>
</evidence>
<sequence>MQQADRTIYVGNVGKEVDEAALMALFGHCGTVTQIRIAGDPSYDTRYAFIEFMTPEESQTAMMLDGMTVFERPIRVNMARGGSGPGVVRSNDPDRVQRTIHIGGLPFDELSEEAIADYFSHIGEVNAVRKSGRFAWVEFNTLQAAMAATNLDGESLGSGTMKVSASKTPIHTAGWRAQKYRDAPATTPPSASAMPAPQPPMPPPPMDYGRGVSPAGPLPGAYGPPPPSMPSPSYPPGPSPPPLPAYGGPPSYGGPPAYGHPPSSYGGPSPGYGAPPAHPPPYHRGPPGPPPGAMPPPQYGHGPPQGYY</sequence>
<protein>
    <recommendedName>
        <fullName evidence="3">RRM domain-containing protein</fullName>
    </recommendedName>
</protein>
<reference evidence="4 5" key="1">
    <citation type="journal article" date="2024" name="Nat. Commun.">
        <title>Phylogenomics reveals the evolutionary origins of lichenization in chlorophyte algae.</title>
        <authorList>
            <person name="Puginier C."/>
            <person name="Libourel C."/>
            <person name="Otte J."/>
            <person name="Skaloud P."/>
            <person name="Haon M."/>
            <person name="Grisel S."/>
            <person name="Petersen M."/>
            <person name="Berrin J.G."/>
            <person name="Delaux P.M."/>
            <person name="Dal Grande F."/>
            <person name="Keller J."/>
        </authorList>
    </citation>
    <scope>NUCLEOTIDE SEQUENCE [LARGE SCALE GENOMIC DNA]</scope>
    <source>
        <strain evidence="4 5">SAG 216-7</strain>
    </source>
</reference>
<dbReference type="PANTHER" id="PTHR32343:SF22">
    <property type="entry name" value="LD29830P"/>
    <property type="match status" value="1"/>
</dbReference>
<evidence type="ECO:0000313" key="5">
    <source>
        <dbReference type="Proteomes" id="UP001491310"/>
    </source>
</evidence>
<dbReference type="InterPro" id="IPR012677">
    <property type="entry name" value="Nucleotide-bd_a/b_plait_sf"/>
</dbReference>
<feature type="compositionally biased region" description="Pro residues" evidence="2">
    <location>
        <begin position="222"/>
        <end position="244"/>
    </location>
</feature>
<feature type="compositionally biased region" description="Low complexity" evidence="2">
    <location>
        <begin position="183"/>
        <end position="195"/>
    </location>
</feature>
<feature type="domain" description="RRM" evidence="3">
    <location>
        <begin position="98"/>
        <end position="168"/>
    </location>
</feature>
<dbReference type="EMBL" id="JALJOT010000013">
    <property type="protein sequence ID" value="KAK9903960.1"/>
    <property type="molecule type" value="Genomic_DNA"/>
</dbReference>
<dbReference type="SUPFAM" id="SSF54928">
    <property type="entry name" value="RNA-binding domain, RBD"/>
    <property type="match status" value="2"/>
</dbReference>
<name>A0ABR2YEY1_9CHLO</name>
<accession>A0ABR2YEY1</accession>
<proteinExistence type="predicted"/>
<dbReference type="Pfam" id="PF00076">
    <property type="entry name" value="RRM_1"/>
    <property type="match status" value="2"/>
</dbReference>